<dbReference type="AlphaFoldDB" id="A0A9D5JX87"/>
<dbReference type="EMBL" id="WJJP01000506">
    <property type="protein sequence ID" value="MBD3325989.1"/>
    <property type="molecule type" value="Genomic_DNA"/>
</dbReference>
<keyword evidence="1" id="KW-0472">Membrane</keyword>
<evidence type="ECO:0000256" key="1">
    <source>
        <dbReference type="SAM" id="Phobius"/>
    </source>
</evidence>
<feature type="transmembrane region" description="Helical" evidence="1">
    <location>
        <begin position="12"/>
        <end position="31"/>
    </location>
</feature>
<evidence type="ECO:0000313" key="3">
    <source>
        <dbReference type="Proteomes" id="UP000649604"/>
    </source>
</evidence>
<feature type="transmembrane region" description="Helical" evidence="1">
    <location>
        <begin position="37"/>
        <end position="56"/>
    </location>
</feature>
<proteinExistence type="predicted"/>
<reference evidence="2" key="1">
    <citation type="submission" date="2019-11" db="EMBL/GenBank/DDBJ databases">
        <title>Microbial mats filling the niche in hypersaline microbial mats.</title>
        <authorList>
            <person name="Wong H.L."/>
            <person name="Macleod F.I."/>
            <person name="White R.A. III"/>
            <person name="Burns B.P."/>
        </authorList>
    </citation>
    <scope>NUCLEOTIDE SEQUENCE</scope>
    <source>
        <strain evidence="2">Rbin_158</strain>
    </source>
</reference>
<protein>
    <submittedName>
        <fullName evidence="2">Uncharacterized protein</fullName>
    </submittedName>
</protein>
<keyword evidence="1" id="KW-1133">Transmembrane helix</keyword>
<dbReference type="Proteomes" id="UP000649604">
    <property type="component" value="Unassembled WGS sequence"/>
</dbReference>
<keyword evidence="1" id="KW-0812">Transmembrane</keyword>
<evidence type="ECO:0000313" key="2">
    <source>
        <dbReference type="EMBL" id="MBD3325989.1"/>
    </source>
</evidence>
<name>A0A9D5JX87_9BACT</name>
<accession>A0A9D5JX87</accession>
<comment type="caution">
    <text evidence="2">The sequence shown here is derived from an EMBL/GenBank/DDBJ whole genome shotgun (WGS) entry which is preliminary data.</text>
</comment>
<organism evidence="2 3">
    <name type="scientific">candidate division KSB3 bacterium</name>
    <dbReference type="NCBI Taxonomy" id="2044937"/>
    <lineage>
        <taxon>Bacteria</taxon>
        <taxon>candidate division KSB3</taxon>
    </lineage>
</organism>
<gene>
    <name evidence="2" type="ORF">GF339_15500</name>
</gene>
<sequence length="60" mass="6451">MSETTSNTRHTLELIDNIALAGVLVGVAFMGQPFSKTIFLLGFPVVLGCTLVHVVIDHLI</sequence>